<evidence type="ECO:0000313" key="2">
    <source>
        <dbReference type="Proteomes" id="UP000054549"/>
    </source>
</evidence>
<reference evidence="1 2" key="1">
    <citation type="submission" date="2014-04" db="EMBL/GenBank/DDBJ databases">
        <title>Evolutionary Origins and Diversification of the Mycorrhizal Mutualists.</title>
        <authorList>
            <consortium name="DOE Joint Genome Institute"/>
            <consortium name="Mycorrhizal Genomics Consortium"/>
            <person name="Kohler A."/>
            <person name="Kuo A."/>
            <person name="Nagy L.G."/>
            <person name="Floudas D."/>
            <person name="Copeland A."/>
            <person name="Barry K.W."/>
            <person name="Cichocki N."/>
            <person name="Veneault-Fourrey C."/>
            <person name="LaButti K."/>
            <person name="Lindquist E.A."/>
            <person name="Lipzen A."/>
            <person name="Lundell T."/>
            <person name="Morin E."/>
            <person name="Murat C."/>
            <person name="Riley R."/>
            <person name="Ohm R."/>
            <person name="Sun H."/>
            <person name="Tunlid A."/>
            <person name="Henrissat B."/>
            <person name="Grigoriev I.V."/>
            <person name="Hibbett D.S."/>
            <person name="Martin F."/>
        </authorList>
    </citation>
    <scope>NUCLEOTIDE SEQUENCE [LARGE SCALE GENOMIC DNA]</scope>
    <source>
        <strain evidence="1 2">Koide BX008</strain>
    </source>
</reference>
<sequence length="165" mass="17710">MTFKTFANVSESTGATISFEISDDESDCDRSCTSVRTLLLIRRHTKGNGDGTNTVQDSPRCIAGTRRVSSYNQKKGLLPTTTAAEPSCGITGQLLQSITAIPALADRSFEEIRLECYNQSVVATGKPPQAVNAVLNPSAVIPPLFMPVRDNDTEDQSLAITMANV</sequence>
<dbReference type="Proteomes" id="UP000054549">
    <property type="component" value="Unassembled WGS sequence"/>
</dbReference>
<evidence type="ECO:0000313" key="1">
    <source>
        <dbReference type="EMBL" id="KIL60116.1"/>
    </source>
</evidence>
<gene>
    <name evidence="1" type="ORF">M378DRAFT_168519</name>
</gene>
<organism evidence="1 2">
    <name type="scientific">Amanita muscaria (strain Koide BX008)</name>
    <dbReference type="NCBI Taxonomy" id="946122"/>
    <lineage>
        <taxon>Eukaryota</taxon>
        <taxon>Fungi</taxon>
        <taxon>Dikarya</taxon>
        <taxon>Basidiomycota</taxon>
        <taxon>Agaricomycotina</taxon>
        <taxon>Agaricomycetes</taxon>
        <taxon>Agaricomycetidae</taxon>
        <taxon>Agaricales</taxon>
        <taxon>Pluteineae</taxon>
        <taxon>Amanitaceae</taxon>
        <taxon>Amanita</taxon>
    </lineage>
</organism>
<protein>
    <submittedName>
        <fullName evidence="1">Uncharacterized protein</fullName>
    </submittedName>
</protein>
<dbReference type="EMBL" id="KN818304">
    <property type="protein sequence ID" value="KIL60116.1"/>
    <property type="molecule type" value="Genomic_DNA"/>
</dbReference>
<keyword evidence="2" id="KW-1185">Reference proteome</keyword>
<dbReference type="OrthoDB" id="2604709at2759"/>
<proteinExistence type="predicted"/>
<accession>A0A0C2WTP1</accession>
<dbReference type="HOGENOM" id="CLU_1610325_0_0_1"/>
<dbReference type="AlphaFoldDB" id="A0A0C2WTP1"/>
<name>A0A0C2WTP1_AMAMK</name>
<dbReference type="InParanoid" id="A0A0C2WTP1"/>